<dbReference type="Pfam" id="PF02436">
    <property type="entry name" value="PYC_OADA"/>
    <property type="match status" value="1"/>
</dbReference>
<dbReference type="InterPro" id="IPR000891">
    <property type="entry name" value="PYR_CT"/>
</dbReference>
<dbReference type="InterPro" id="IPR013785">
    <property type="entry name" value="Aldolase_TIM"/>
</dbReference>
<dbReference type="PROSITE" id="PS50991">
    <property type="entry name" value="PYR_CT"/>
    <property type="match status" value="1"/>
</dbReference>
<name>A0AAC8W3B3_9PROT</name>
<feature type="domain" description="Pyruvate carboxyltransferase" evidence="1">
    <location>
        <begin position="21"/>
        <end position="283"/>
    </location>
</feature>
<sequence length="502" mass="56091">MTARQPSFAPLHPAARDAGEVQIVDTTLRDAQQCLWTTRMTAGMMLPIADAMERANFAMIDFMAPVQFDVCVRYLKEDPWEKARFFRSKFQRTPLRGYCRSKSLLGFSLVPDDIVELWIERLCANGFSVVGTLDALFDIDNMVLSLRKAKRMGMWAVGALVFCESPLHTDDLYARTARALIEKADVDAIMIKDSGALLTPDRIRTLVPALKAVMGSRPLELHSHCNTGLAPLVYLEGARLGVDQLHTSIAPLASGPAQPSVQGTLRNLDLAGWKTMVDRPAVDEISAYLEDLAAQEGFPVGRPMEYDSFHYRHQMPGGMLANWRFQLRQNGLEHRFDEILYEVARVREELAWPIMVTPFAQIIAVQAMLNVVHGERYRVVPDEVKMYALGHFGRLLAPVAPDVLDRIVANGSPKIPLTPEPLPPALPELRRKYPNASDDERLLRFMFAGDEVGEMIAAGPLRTGPVLRQPLERLLSALLDRPAVKHFQVEKGASRFSLSRSA</sequence>
<dbReference type="SUPFAM" id="SSF89000">
    <property type="entry name" value="post-HMGL domain-like"/>
    <property type="match status" value="1"/>
</dbReference>
<dbReference type="EMBL" id="CP012404">
    <property type="protein sequence ID" value="ALG74359.1"/>
    <property type="molecule type" value="Genomic_DNA"/>
</dbReference>
<reference evidence="2 3" key="2">
    <citation type="journal article" date="2016" name="Genome Announc.">
        <title>Complete Genome Sequence of a Strain of Azospirillum thiophilum Isolated from a Sulfide Spring.</title>
        <authorList>
            <person name="Fomenkov A."/>
            <person name="Vincze T."/>
            <person name="Grabovich M."/>
            <person name="Anton B.P."/>
            <person name="Dubinina G."/>
            <person name="Orlova M."/>
            <person name="Belousova E."/>
            <person name="Roberts R.J."/>
        </authorList>
    </citation>
    <scope>NUCLEOTIDE SEQUENCE [LARGE SCALE GENOMIC DNA]</scope>
    <source>
        <strain evidence="2 3">BV-S</strain>
    </source>
</reference>
<accession>A0AAC8W3B3</accession>
<dbReference type="PANTHER" id="PTHR43778">
    <property type="entry name" value="PYRUVATE CARBOXYLASE"/>
    <property type="match status" value="1"/>
</dbReference>
<dbReference type="GO" id="GO:0006094">
    <property type="term" value="P:gluconeogenesis"/>
    <property type="evidence" value="ECO:0007669"/>
    <property type="project" value="TreeGrafter"/>
</dbReference>
<dbReference type="InterPro" id="IPR055268">
    <property type="entry name" value="PCB-like"/>
</dbReference>
<dbReference type="Proteomes" id="UP000069935">
    <property type="component" value="Chromosome 4"/>
</dbReference>
<evidence type="ECO:0000259" key="1">
    <source>
        <dbReference type="PROSITE" id="PS50991"/>
    </source>
</evidence>
<organism evidence="2 3">
    <name type="scientific">Azospirillum thiophilum</name>
    <dbReference type="NCBI Taxonomy" id="528244"/>
    <lineage>
        <taxon>Bacteria</taxon>
        <taxon>Pseudomonadati</taxon>
        <taxon>Pseudomonadota</taxon>
        <taxon>Alphaproteobacteria</taxon>
        <taxon>Rhodospirillales</taxon>
        <taxon>Azospirillaceae</taxon>
        <taxon>Azospirillum</taxon>
    </lineage>
</organism>
<protein>
    <submittedName>
        <fullName evidence="2">Carboxylase</fullName>
    </submittedName>
</protein>
<dbReference type="RefSeq" id="WP_045583802.1">
    <property type="nucleotide sequence ID" value="NZ_CP012404.1"/>
</dbReference>
<dbReference type="InterPro" id="IPR003379">
    <property type="entry name" value="Carboxylase_cons_dom"/>
</dbReference>
<evidence type="ECO:0000313" key="2">
    <source>
        <dbReference type="EMBL" id="ALG74359.1"/>
    </source>
</evidence>
<dbReference type="SUPFAM" id="SSF51569">
    <property type="entry name" value="Aldolase"/>
    <property type="match status" value="1"/>
</dbReference>
<dbReference type="CDD" id="cd07937">
    <property type="entry name" value="DRE_TIM_PC_TC_5S"/>
    <property type="match status" value="1"/>
</dbReference>
<proteinExistence type="predicted"/>
<dbReference type="KEGG" id="ati:AL072_25825"/>
<dbReference type="AlphaFoldDB" id="A0AAC8W3B3"/>
<dbReference type="Gene3D" id="3.20.20.70">
    <property type="entry name" value="Aldolase class I"/>
    <property type="match status" value="1"/>
</dbReference>
<gene>
    <name evidence="2" type="ORF">AL072_25825</name>
</gene>
<reference evidence="3" key="1">
    <citation type="submission" date="2015-08" db="EMBL/GenBank/DDBJ databases">
        <title>Complete Genome Sequence of Azospirillum thiophilum BV-S.</title>
        <authorList>
            <person name="Fomenkov A."/>
            <person name="Vincze T."/>
            <person name="Grabovich M."/>
            <person name="Dubinina G."/>
            <person name="Orlova M."/>
            <person name="Belousova E."/>
            <person name="Roberts R.J."/>
        </authorList>
    </citation>
    <scope>NUCLEOTIDE SEQUENCE [LARGE SCALE GENOMIC DNA]</scope>
    <source>
        <strain evidence="3">BV-S</strain>
    </source>
</reference>
<keyword evidence="3" id="KW-1185">Reference proteome</keyword>
<dbReference type="GO" id="GO:0004736">
    <property type="term" value="F:pyruvate carboxylase activity"/>
    <property type="evidence" value="ECO:0007669"/>
    <property type="project" value="TreeGrafter"/>
</dbReference>
<evidence type="ECO:0000313" key="3">
    <source>
        <dbReference type="Proteomes" id="UP000069935"/>
    </source>
</evidence>
<dbReference type="GO" id="GO:0005737">
    <property type="term" value="C:cytoplasm"/>
    <property type="evidence" value="ECO:0007669"/>
    <property type="project" value="TreeGrafter"/>
</dbReference>
<dbReference type="PANTHER" id="PTHR43778:SF2">
    <property type="entry name" value="PYRUVATE CARBOXYLASE, MITOCHONDRIAL"/>
    <property type="match status" value="1"/>
</dbReference>